<name>A0ABT1NJX5_9FIRM</name>
<dbReference type="SUPFAM" id="SSF53955">
    <property type="entry name" value="Lysozyme-like"/>
    <property type="match status" value="1"/>
</dbReference>
<dbReference type="PROSITE" id="PS51781">
    <property type="entry name" value="SH3B"/>
    <property type="match status" value="1"/>
</dbReference>
<dbReference type="Pfam" id="PF01464">
    <property type="entry name" value="SLT"/>
    <property type="match status" value="1"/>
</dbReference>
<feature type="signal peptide" evidence="1">
    <location>
        <begin position="1"/>
        <end position="23"/>
    </location>
</feature>
<dbReference type="InterPro" id="IPR003646">
    <property type="entry name" value="SH3-like_bac-type"/>
</dbReference>
<feature type="chain" id="PRO_5047411011" evidence="1">
    <location>
        <begin position="24"/>
        <end position="505"/>
    </location>
</feature>
<gene>
    <name evidence="3" type="ORF">LJD61_18655</name>
</gene>
<dbReference type="Proteomes" id="UP001651880">
    <property type="component" value="Unassembled WGS sequence"/>
</dbReference>
<accession>A0ABT1NJX5</accession>
<keyword evidence="1" id="KW-0732">Signal</keyword>
<dbReference type="RefSeq" id="WP_255229087.1">
    <property type="nucleotide sequence ID" value="NZ_JAJEKE010000024.1"/>
</dbReference>
<dbReference type="Gene3D" id="1.10.530.10">
    <property type="match status" value="1"/>
</dbReference>
<protein>
    <submittedName>
        <fullName evidence="3">SH3 domain-containing protein</fullName>
    </submittedName>
</protein>
<keyword evidence="4" id="KW-1185">Reference proteome</keyword>
<evidence type="ECO:0000256" key="1">
    <source>
        <dbReference type="SAM" id="SignalP"/>
    </source>
</evidence>
<feature type="domain" description="SH3b" evidence="2">
    <location>
        <begin position="436"/>
        <end position="505"/>
    </location>
</feature>
<dbReference type="SMART" id="SM00287">
    <property type="entry name" value="SH3b"/>
    <property type="match status" value="1"/>
</dbReference>
<comment type="caution">
    <text evidence="3">The sequence shown here is derived from an EMBL/GenBank/DDBJ whole genome shotgun (WGS) entry which is preliminary data.</text>
</comment>
<evidence type="ECO:0000313" key="3">
    <source>
        <dbReference type="EMBL" id="MCQ1531538.1"/>
    </source>
</evidence>
<evidence type="ECO:0000259" key="2">
    <source>
        <dbReference type="PROSITE" id="PS51781"/>
    </source>
</evidence>
<sequence>MEKIKFAAFAAILSAMLYTPMFCDNTAEVWNRETEVYAERDLNDDGAADLKIEVAKGKGINVKLGDKAYEGLFQCSISDFNGDGKKEALLVNLDKNADEVQFLLFGMEKEKMRLFSSWKKPLKGESLDISYILNSDINKNGIMEMIPIFKEKESGFINRWYILEVSQNKIKEVLGEGLQGYNIGELRITEDGRIMKKSVSYDEAGEAVSYTKAYFAIEDGKYSYKASEGPFKYYGISKEETDKLLKKISAEEGVPYEIISSIAYIESRGQQFVWGEPVISFDGGIGIMQVTPMNGSITIQYTGETFGPENIERMKTDAEFDIRVGAKILYDKWLSSFGGALPKVSDMNPDVLENWYFAVMAYNGYSKVNMPGSSWKGAYQERVFNNIKGFNKEYFTADKISAHGFDSDGLPARGKIYELGDKLSVRQTTGYELNAGDEAAVKVEGSKLRNSPNLSSDGVITKLAAGERVRILEDGGLSSGYRWYKVRLLDKETEGYIAGVLLKKD</sequence>
<reference evidence="3 4" key="1">
    <citation type="submission" date="2021-10" db="EMBL/GenBank/DDBJ databases">
        <title>Lutispora strain m25 sp. nov., a thermophilic, non-spore-forming bacterium isolated from a lab-scale methanogenic bioreactor digesting anaerobic sludge.</title>
        <authorList>
            <person name="El Houari A."/>
            <person name="Mcdonald J."/>
        </authorList>
    </citation>
    <scope>NUCLEOTIDE SEQUENCE [LARGE SCALE GENOMIC DNA]</scope>
    <source>
        <strain evidence="4">m25</strain>
    </source>
</reference>
<evidence type="ECO:0000313" key="4">
    <source>
        <dbReference type="Proteomes" id="UP001651880"/>
    </source>
</evidence>
<organism evidence="3 4">
    <name type="scientific">Lutispora saccharofermentans</name>
    <dbReference type="NCBI Taxonomy" id="3024236"/>
    <lineage>
        <taxon>Bacteria</taxon>
        <taxon>Bacillati</taxon>
        <taxon>Bacillota</taxon>
        <taxon>Clostridia</taxon>
        <taxon>Lutisporales</taxon>
        <taxon>Lutisporaceae</taxon>
        <taxon>Lutispora</taxon>
    </lineage>
</organism>
<dbReference type="Gene3D" id="2.30.30.40">
    <property type="entry name" value="SH3 Domains"/>
    <property type="match status" value="1"/>
</dbReference>
<dbReference type="Pfam" id="PF08239">
    <property type="entry name" value="SH3_3"/>
    <property type="match status" value="1"/>
</dbReference>
<dbReference type="EMBL" id="JAJEKE010000024">
    <property type="protein sequence ID" value="MCQ1531538.1"/>
    <property type="molecule type" value="Genomic_DNA"/>
</dbReference>
<dbReference type="InterPro" id="IPR023346">
    <property type="entry name" value="Lysozyme-like_dom_sf"/>
</dbReference>
<dbReference type="InterPro" id="IPR008258">
    <property type="entry name" value="Transglycosylase_SLT_dom_1"/>
</dbReference>
<proteinExistence type="predicted"/>